<proteinExistence type="predicted"/>
<feature type="transmembrane region" description="Helical" evidence="1">
    <location>
        <begin position="127"/>
        <end position="160"/>
    </location>
</feature>
<organism evidence="2 3">
    <name type="scientific">Brevibacillus aydinogluensis</name>
    <dbReference type="NCBI Taxonomy" id="927786"/>
    <lineage>
        <taxon>Bacteria</taxon>
        <taxon>Bacillati</taxon>
        <taxon>Bacillota</taxon>
        <taxon>Bacilli</taxon>
        <taxon>Bacillales</taxon>
        <taxon>Paenibacillaceae</taxon>
        <taxon>Brevibacillus</taxon>
    </lineage>
</organism>
<dbReference type="EMBL" id="OY569118">
    <property type="protein sequence ID" value="CAJ1003055.1"/>
    <property type="molecule type" value="Genomic_DNA"/>
</dbReference>
<dbReference type="InterPro" id="IPR004697">
    <property type="entry name" value="AbgT"/>
</dbReference>
<dbReference type="AlphaFoldDB" id="A0AA48M9C3"/>
<dbReference type="Pfam" id="PF03806">
    <property type="entry name" value="ABG_transport"/>
    <property type="match status" value="1"/>
</dbReference>
<feature type="transmembrane region" description="Helical" evidence="1">
    <location>
        <begin position="480"/>
        <end position="498"/>
    </location>
</feature>
<feature type="transmembrane region" description="Helical" evidence="1">
    <location>
        <begin position="303"/>
        <end position="323"/>
    </location>
</feature>
<dbReference type="GO" id="GO:1902604">
    <property type="term" value="P:p-aminobenzoyl-glutamate transmembrane transport"/>
    <property type="evidence" value="ECO:0007669"/>
    <property type="project" value="InterPro"/>
</dbReference>
<evidence type="ECO:0000313" key="3">
    <source>
        <dbReference type="Proteomes" id="UP001189619"/>
    </source>
</evidence>
<name>A0AA48M9C3_9BACL</name>
<accession>A0AA48M9C3</accession>
<reference evidence="2" key="1">
    <citation type="submission" date="2023-07" db="EMBL/GenBank/DDBJ databases">
        <authorList>
            <person name="Ivanov I."/>
            <person name="Teneva D."/>
            <person name="Stoikov I."/>
        </authorList>
    </citation>
    <scope>NUCLEOTIDE SEQUENCE</scope>
    <source>
        <strain evidence="2">4475</strain>
    </source>
</reference>
<evidence type="ECO:0000313" key="2">
    <source>
        <dbReference type="EMBL" id="CAJ1003055.1"/>
    </source>
</evidence>
<dbReference type="Proteomes" id="UP001189619">
    <property type="component" value="Chromosome"/>
</dbReference>
<evidence type="ECO:0000256" key="1">
    <source>
        <dbReference type="SAM" id="Phobius"/>
    </source>
</evidence>
<dbReference type="RefSeq" id="WP_304414408.1">
    <property type="nucleotide sequence ID" value="NZ_OY569118.1"/>
</dbReference>
<sequence>MPHGAAGMQPELQHQKGMLRWIETVGNKLPHPFMLFVYLCLIMMVISAILAGLDVSVTHPGKGETVPVKSLLSVEGIHWILTSMLKNFTDFPALGLVLTMALGIGLAEKVGLLTSVLRKLMTRVPKTIVSFTVVFVGVLGNLASDAAMVIIPPLGGLVFLAMGRHPIAGIAAGMAGVSSGFTANLFIAGTDALLSGISTEVARTIDPHAHVSPLDNWFFMSASVFLLSFIGAWITDKVIEPRLGEYQGEQQVRFEELSDRENKALRAAGIAALVFAAVTALLVVPEGALLRDPQTGGFLTSPFLKGIIPVILLFFVTVSAVYGKKMGLITSTRDIPRYMTEAVKDMSGFIVMAFTAAQFIAFFNWSNIGILLAVSGADFLKSIGMTGLPVVLGFTLFTAFASLFITSGSALWAMLAPVFMPMLMLLDYHPAFIQVAYRVADSATNTISPVNPYLPLILAYYQAYKKDAGMGTIFATMMPYALSFLLIWMVQMVVWFVLDLPVGPGVYPR</sequence>
<feature type="transmembrane region" description="Helical" evidence="1">
    <location>
        <begin position="33"/>
        <end position="53"/>
    </location>
</feature>
<keyword evidence="3" id="KW-1185">Reference proteome</keyword>
<keyword evidence="1" id="KW-0472">Membrane</keyword>
<feature type="transmembrane region" description="Helical" evidence="1">
    <location>
        <begin position="88"/>
        <end position="107"/>
    </location>
</feature>
<feature type="transmembrane region" description="Helical" evidence="1">
    <location>
        <begin position="167"/>
        <end position="187"/>
    </location>
</feature>
<keyword evidence="1" id="KW-0812">Transmembrane</keyword>
<dbReference type="KEGG" id="bayd:BSPP4475_12065"/>
<dbReference type="GO" id="GO:0015558">
    <property type="term" value="F:secondary active p-aminobenzoyl-glutamate transmembrane transporter activity"/>
    <property type="evidence" value="ECO:0007669"/>
    <property type="project" value="InterPro"/>
</dbReference>
<dbReference type="PANTHER" id="PTHR30282:SF0">
    <property type="entry name" value="P-AMINOBENZOYL-GLUTAMATE TRANSPORT PROTEIN"/>
    <property type="match status" value="1"/>
</dbReference>
<feature type="transmembrane region" description="Helical" evidence="1">
    <location>
        <begin position="264"/>
        <end position="283"/>
    </location>
</feature>
<dbReference type="PANTHER" id="PTHR30282">
    <property type="entry name" value="P-AMINOBENZOYL GLUTAMATE TRANSPORTER"/>
    <property type="match status" value="1"/>
</dbReference>
<feature type="transmembrane region" description="Helical" evidence="1">
    <location>
        <begin position="394"/>
        <end position="415"/>
    </location>
</feature>
<protein>
    <submittedName>
        <fullName evidence="2">Transporter</fullName>
    </submittedName>
</protein>
<feature type="transmembrane region" description="Helical" evidence="1">
    <location>
        <begin position="349"/>
        <end position="374"/>
    </location>
</feature>
<keyword evidence="1" id="KW-1133">Transmembrane helix</keyword>
<gene>
    <name evidence="2" type="ORF">BSPP4475_12065</name>
</gene>